<evidence type="ECO:0008006" key="5">
    <source>
        <dbReference type="Google" id="ProtNLM"/>
    </source>
</evidence>
<protein>
    <recommendedName>
        <fullName evidence="5">Coiled-coil domain-containing 192</fullName>
    </recommendedName>
</protein>
<keyword evidence="1" id="KW-0175">Coiled coil</keyword>
<evidence type="ECO:0000313" key="3">
    <source>
        <dbReference type="Ensembl" id="ENSRNOP00000110898.1"/>
    </source>
</evidence>
<evidence type="ECO:0000256" key="1">
    <source>
        <dbReference type="SAM" id="Coils"/>
    </source>
</evidence>
<evidence type="ECO:0000256" key="2">
    <source>
        <dbReference type="SAM" id="MobiDB-lite"/>
    </source>
</evidence>
<reference evidence="3" key="3">
    <citation type="submission" date="2025-09" db="UniProtKB">
        <authorList>
            <consortium name="Ensembl"/>
        </authorList>
    </citation>
    <scope>IDENTIFICATION</scope>
    <source>
        <strain evidence="3">Brown Norway</strain>
    </source>
</reference>
<reference evidence="3" key="2">
    <citation type="submission" date="2025-08" db="UniProtKB">
        <authorList>
            <consortium name="Ensembl"/>
        </authorList>
    </citation>
    <scope>IDENTIFICATION</scope>
    <source>
        <strain evidence="3">Brown Norway</strain>
    </source>
</reference>
<feature type="region of interest" description="Disordered" evidence="2">
    <location>
        <begin position="23"/>
        <end position="46"/>
    </location>
</feature>
<dbReference type="Proteomes" id="UP000002494">
    <property type="component" value="Chromosome 18"/>
</dbReference>
<name>A0ABK0M5X9_RAT</name>
<evidence type="ECO:0000313" key="4">
    <source>
        <dbReference type="Proteomes" id="UP000002494"/>
    </source>
</evidence>
<dbReference type="GeneTree" id="ENSGT00520000057704"/>
<organism evidence="3 4">
    <name type="scientific">Rattus norvegicus</name>
    <name type="common">Rat</name>
    <dbReference type="NCBI Taxonomy" id="10116"/>
    <lineage>
        <taxon>Eukaryota</taxon>
        <taxon>Metazoa</taxon>
        <taxon>Chordata</taxon>
        <taxon>Craniata</taxon>
        <taxon>Vertebrata</taxon>
        <taxon>Euteleostomi</taxon>
        <taxon>Mammalia</taxon>
        <taxon>Eutheria</taxon>
        <taxon>Euarchontoglires</taxon>
        <taxon>Glires</taxon>
        <taxon>Rodentia</taxon>
        <taxon>Myomorpha</taxon>
        <taxon>Muroidea</taxon>
        <taxon>Muridae</taxon>
        <taxon>Murinae</taxon>
        <taxon>Rattus</taxon>
    </lineage>
</organism>
<feature type="coiled-coil region" evidence="1">
    <location>
        <begin position="54"/>
        <end position="102"/>
    </location>
</feature>
<feature type="compositionally biased region" description="Polar residues" evidence="2">
    <location>
        <begin position="25"/>
        <end position="46"/>
    </location>
</feature>
<dbReference type="InterPro" id="IPR038817">
    <property type="entry name" value="CCDC192"/>
</dbReference>
<dbReference type="Ensembl" id="ENSRNOT00000164497.1">
    <property type="protein sequence ID" value="ENSRNOP00000110898.1"/>
    <property type="gene ID" value="ENSRNOG00000065037.2"/>
</dbReference>
<accession>A0ABK0M5X9</accession>
<dbReference type="PANTHER" id="PTHR38580">
    <property type="entry name" value="COILED-COIL DOMAIN-CONTAINING PROTEIN 192"/>
    <property type="match status" value="1"/>
</dbReference>
<dbReference type="PANTHER" id="PTHR38580:SF1">
    <property type="entry name" value="COILED-COIL DOMAIN-CONTAINING PROTEIN 192"/>
    <property type="match status" value="1"/>
</dbReference>
<keyword evidence="4" id="KW-1185">Reference proteome</keyword>
<proteinExistence type="predicted"/>
<reference evidence="3" key="1">
    <citation type="submission" date="2024-01" db="EMBL/GenBank/DDBJ databases">
        <title>GRCr8: a new rat reference genome assembly contstructed from accurate long reads and long range scaffolding.</title>
        <authorList>
            <person name="Doris P.A."/>
            <person name="Kalbfleisch T."/>
            <person name="Li K."/>
            <person name="Howe K."/>
            <person name="Wood J."/>
        </authorList>
    </citation>
    <scope>NUCLEOTIDE SEQUENCE [LARGE SCALE GENOMIC DNA]</scope>
    <source>
        <strain evidence="3">Brown Norway</strain>
    </source>
</reference>
<sequence length="160" mass="17923">MGGCHSKKVVIPDIENPARCRSVLGSYQSDTQPQNRPSGNSPDSGQTILTLEQLEHLEICLKEAEEKAKALLEQLAASEATKSQLMEKVSLLEGRLEDVSRKNVGGELYENMVLEKDKCIEKLQAEVKASQEKLNAHQPTRWKCSTEVSHLWKKVTERLP</sequence>